<dbReference type="PANTHER" id="PTHR10336:SF36">
    <property type="entry name" value="1-PHOSPHATIDYLINOSITOL 4,5-BISPHOSPHATE PHOSPHODIESTERASE BETA-4"/>
    <property type="match status" value="1"/>
</dbReference>
<comment type="catalytic activity">
    <reaction evidence="5">
        <text>a 1,2-diacyl-sn-glycero-3-phospho-(1D-myo-inositol-4,5-bisphosphate) + H2O = 1D-myo-inositol 1,4,5-trisphosphate + a 1,2-diacyl-sn-glycerol + H(+)</text>
        <dbReference type="Rhea" id="RHEA:33179"/>
        <dbReference type="ChEBI" id="CHEBI:15377"/>
        <dbReference type="ChEBI" id="CHEBI:15378"/>
        <dbReference type="ChEBI" id="CHEBI:17815"/>
        <dbReference type="ChEBI" id="CHEBI:58456"/>
        <dbReference type="ChEBI" id="CHEBI:203600"/>
        <dbReference type="EC" id="3.1.4.11"/>
    </reaction>
</comment>
<proteinExistence type="predicted"/>
<evidence type="ECO:0000313" key="7">
    <source>
        <dbReference type="EMBL" id="RUS70787.1"/>
    </source>
</evidence>
<dbReference type="Pfam" id="PF00388">
    <property type="entry name" value="PI-PLC-X"/>
    <property type="match status" value="1"/>
</dbReference>
<evidence type="ECO:0000256" key="2">
    <source>
        <dbReference type="ARBA" id="ARBA00022801"/>
    </source>
</evidence>
<evidence type="ECO:0000256" key="4">
    <source>
        <dbReference type="ARBA" id="ARBA00023098"/>
    </source>
</evidence>
<dbReference type="GO" id="GO:0048015">
    <property type="term" value="P:phosphatidylinositol-mediated signaling"/>
    <property type="evidence" value="ECO:0007669"/>
    <property type="project" value="TreeGrafter"/>
</dbReference>
<dbReference type="Gene3D" id="1.10.238.10">
    <property type="entry name" value="EF-hand"/>
    <property type="match status" value="1"/>
</dbReference>
<dbReference type="InterPro" id="IPR011992">
    <property type="entry name" value="EF-hand-dom_pair"/>
</dbReference>
<evidence type="ECO:0000256" key="5">
    <source>
        <dbReference type="RuleBase" id="RU361133"/>
    </source>
</evidence>
<dbReference type="AlphaFoldDB" id="A0A433SNG0"/>
<feature type="domain" description="PI-PLC Y-box" evidence="6">
    <location>
        <begin position="308"/>
        <end position="424"/>
    </location>
</feature>
<reference evidence="7 8" key="1">
    <citation type="submission" date="2019-01" db="EMBL/GenBank/DDBJ databases">
        <title>A draft genome assembly of the solar-powered sea slug Elysia chlorotica.</title>
        <authorList>
            <person name="Cai H."/>
            <person name="Li Q."/>
            <person name="Fang X."/>
            <person name="Li J."/>
            <person name="Curtis N.E."/>
            <person name="Altenburger A."/>
            <person name="Shibata T."/>
            <person name="Feng M."/>
            <person name="Maeda T."/>
            <person name="Schwartz J.A."/>
            <person name="Shigenobu S."/>
            <person name="Lundholm N."/>
            <person name="Nishiyama T."/>
            <person name="Yang H."/>
            <person name="Hasebe M."/>
            <person name="Li S."/>
            <person name="Pierce S.K."/>
            <person name="Wang J."/>
        </authorList>
    </citation>
    <scope>NUCLEOTIDE SEQUENCE [LARGE SCALE GENOMIC DNA]</scope>
    <source>
        <strain evidence="7">EC2010</strain>
        <tissue evidence="7">Whole organism of an adult</tissue>
    </source>
</reference>
<evidence type="ECO:0000256" key="1">
    <source>
        <dbReference type="ARBA" id="ARBA00012368"/>
    </source>
</evidence>
<dbReference type="SMART" id="SM00148">
    <property type="entry name" value="PLCXc"/>
    <property type="match status" value="1"/>
</dbReference>
<evidence type="ECO:0000259" key="6">
    <source>
        <dbReference type="PROSITE" id="PS50008"/>
    </source>
</evidence>
<dbReference type="InterPro" id="IPR000909">
    <property type="entry name" value="PLipase_C_PInositol-sp_X_dom"/>
</dbReference>
<dbReference type="GO" id="GO:0016042">
    <property type="term" value="P:lipid catabolic process"/>
    <property type="evidence" value="ECO:0007669"/>
    <property type="project" value="UniProtKB-KW"/>
</dbReference>
<dbReference type="GO" id="GO:0004435">
    <property type="term" value="F:phosphatidylinositol-4,5-bisphosphate phospholipase C activity"/>
    <property type="evidence" value="ECO:0007669"/>
    <property type="project" value="UniProtKB-EC"/>
</dbReference>
<dbReference type="SUPFAM" id="SSF47473">
    <property type="entry name" value="EF-hand"/>
    <property type="match status" value="1"/>
</dbReference>
<evidence type="ECO:0000256" key="3">
    <source>
        <dbReference type="ARBA" id="ARBA00022963"/>
    </source>
</evidence>
<dbReference type="OrthoDB" id="269822at2759"/>
<dbReference type="InterPro" id="IPR001192">
    <property type="entry name" value="PI-PLC_fam"/>
</dbReference>
<dbReference type="SUPFAM" id="SSF51695">
    <property type="entry name" value="PLC-like phosphodiesterases"/>
    <property type="match status" value="1"/>
</dbReference>
<accession>A0A433SNG0</accession>
<dbReference type="PRINTS" id="PR00390">
    <property type="entry name" value="PHPHLIPASEC"/>
</dbReference>
<dbReference type="Proteomes" id="UP000271974">
    <property type="component" value="Unassembled WGS sequence"/>
</dbReference>
<dbReference type="Pfam" id="PF00387">
    <property type="entry name" value="PI-PLC-Y"/>
    <property type="match status" value="1"/>
</dbReference>
<dbReference type="GO" id="GO:0046488">
    <property type="term" value="P:phosphatidylinositol metabolic process"/>
    <property type="evidence" value="ECO:0007669"/>
    <property type="project" value="TreeGrafter"/>
</dbReference>
<dbReference type="InterPro" id="IPR001711">
    <property type="entry name" value="PLipase_C_Pinositol-sp_Y"/>
</dbReference>
<dbReference type="STRING" id="188477.A0A433SNG0"/>
<dbReference type="PROSITE" id="PS50007">
    <property type="entry name" value="PIPLC_X_DOMAIN"/>
    <property type="match status" value="1"/>
</dbReference>
<feature type="non-terminal residue" evidence="7">
    <location>
        <position position="449"/>
    </location>
</feature>
<dbReference type="PROSITE" id="PS50008">
    <property type="entry name" value="PIPLC_Y_DOMAIN"/>
    <property type="match status" value="1"/>
</dbReference>
<dbReference type="EC" id="3.1.4.11" evidence="1 5"/>
<dbReference type="CDD" id="cd08591">
    <property type="entry name" value="PI-PLCc_beta"/>
    <property type="match status" value="1"/>
</dbReference>
<dbReference type="InterPro" id="IPR017946">
    <property type="entry name" value="PLC-like_Pdiesterase_TIM-brl"/>
</dbReference>
<dbReference type="SMART" id="SM00149">
    <property type="entry name" value="PLCYc"/>
    <property type="match status" value="1"/>
</dbReference>
<dbReference type="PANTHER" id="PTHR10336">
    <property type="entry name" value="PHOSPHOINOSITIDE-SPECIFIC PHOSPHOLIPASE C FAMILY PROTEIN"/>
    <property type="match status" value="1"/>
</dbReference>
<dbReference type="Gene3D" id="3.20.20.190">
    <property type="entry name" value="Phosphatidylinositol (PI) phosphodiesterase"/>
    <property type="match status" value="1"/>
</dbReference>
<keyword evidence="8" id="KW-1185">Reference proteome</keyword>
<gene>
    <name evidence="7" type="ORF">EGW08_021455</name>
</gene>
<evidence type="ECO:0000313" key="8">
    <source>
        <dbReference type="Proteomes" id="UP000271974"/>
    </source>
</evidence>
<name>A0A433SNG0_ELYCH</name>
<keyword evidence="2 5" id="KW-0378">Hydrolase</keyword>
<feature type="non-terminal residue" evidence="7">
    <location>
        <position position="1"/>
    </location>
</feature>
<dbReference type="EMBL" id="RQTK01001334">
    <property type="protein sequence ID" value="RUS70787.1"/>
    <property type="molecule type" value="Genomic_DNA"/>
</dbReference>
<organism evidence="7 8">
    <name type="scientific">Elysia chlorotica</name>
    <name type="common">Eastern emerald elysia</name>
    <name type="synonym">Sea slug</name>
    <dbReference type="NCBI Taxonomy" id="188477"/>
    <lineage>
        <taxon>Eukaryota</taxon>
        <taxon>Metazoa</taxon>
        <taxon>Spiralia</taxon>
        <taxon>Lophotrochozoa</taxon>
        <taxon>Mollusca</taxon>
        <taxon>Gastropoda</taxon>
        <taxon>Heterobranchia</taxon>
        <taxon>Euthyneura</taxon>
        <taxon>Panpulmonata</taxon>
        <taxon>Sacoglossa</taxon>
        <taxon>Placobranchoidea</taxon>
        <taxon>Plakobranchidae</taxon>
        <taxon>Elysia</taxon>
    </lineage>
</organism>
<comment type="caution">
    <text evidence="7">The sequence shown here is derived from an EMBL/GenBank/DDBJ whole genome shotgun (WGS) entry which is preliminary data.</text>
</comment>
<keyword evidence="3 5" id="KW-0442">Lipid degradation</keyword>
<keyword evidence="4 5" id="KW-0443">Lipid metabolism</keyword>
<dbReference type="GO" id="GO:0051209">
    <property type="term" value="P:release of sequestered calcium ion into cytosol"/>
    <property type="evidence" value="ECO:0007669"/>
    <property type="project" value="TreeGrafter"/>
</dbReference>
<sequence length="449" mass="51692">YISQWQRDPRLNEILFPFFNQSRVRNIIQTYEIDEEFLGKEWLSMDGFCRYLMSDENAPVFLDRLDIYMDMDQPLAHYIINSSHNTYLRNRQFGGTSSVEMYRQVLLAGCRCVELDCWDGRNEDQEPIITHGKAMCTDILFKEVIQAISETAFVTSCYPVILSFENHCSKLQQYKMAKYCEDIFGDYLLKKPLEGYPLEPGQPLPSPNLLKYKILIKNKRLKPEVEKQQLEMIQKGMIQIINEDSEVIEDPNIVATVDGEEGPLNGKSFIEKITLSNPMDTALTADEEAALMSVYHYTGATTNIHPYLSAMVNYAQPVKFQGFDVAEERNIQYHMSSFNENAGLGYLKTQALEFVNYNKRQMSRIYPRGGRVDSSNFLPQIFWNAGCQMVALNFQTADINMQLNQGKFEYNGNCGYLLKPDFMRRPDRTFDPFSESPVDGVIAAHCSVK</sequence>
<protein>
    <recommendedName>
        <fullName evidence="1 5">Phosphoinositide phospholipase C</fullName>
        <ecNumber evidence="1 5">3.1.4.11</ecNumber>
    </recommendedName>
</protein>